<dbReference type="RefSeq" id="WP_039364248.1">
    <property type="nucleotide sequence ID" value="NZ_JWTA01000001.1"/>
</dbReference>
<proteinExistence type="predicted"/>
<dbReference type="OrthoDB" id="1266876at2"/>
<dbReference type="Proteomes" id="UP000031167">
    <property type="component" value="Unassembled WGS sequence"/>
</dbReference>
<sequence>MKKLIIILLLTINIFAYAQKCNYLIAVNAEHVKQTGKFKLLIKNKDDRSFKIRKEVNFCNMRVTELELYNEKTQSFEAFSLAKKDVDCFTYKDKSVSLKPGQTYIYDVNIKSDFEVVQSNKFFEAFNDRKYRFKISFSLDSYDECGDSNTLITDWIYKN</sequence>
<accession>A0A0B4EEP7</accession>
<gene>
    <name evidence="1" type="ORF">RM51_01375</name>
</gene>
<name>A0A0B4EEP7_9FLAO</name>
<keyword evidence="2" id="KW-1185">Reference proteome</keyword>
<dbReference type="AlphaFoldDB" id="A0A0B4EEP7"/>
<dbReference type="EMBL" id="JWTA01000001">
    <property type="protein sequence ID" value="KIC65128.1"/>
    <property type="molecule type" value="Genomic_DNA"/>
</dbReference>
<evidence type="ECO:0000313" key="2">
    <source>
        <dbReference type="Proteomes" id="UP000031167"/>
    </source>
</evidence>
<reference evidence="1 2" key="1">
    <citation type="submission" date="2014-12" db="EMBL/GenBank/DDBJ databases">
        <title>Genome sequencing of Chryseobacterium taiwanense TPW19.</title>
        <authorList>
            <person name="Tan P.W."/>
            <person name="Chan K.-G."/>
        </authorList>
    </citation>
    <scope>NUCLEOTIDE SEQUENCE [LARGE SCALE GENOMIC DNA]</scope>
    <source>
        <strain evidence="1 2">TPW19</strain>
    </source>
</reference>
<evidence type="ECO:0000313" key="1">
    <source>
        <dbReference type="EMBL" id="KIC65128.1"/>
    </source>
</evidence>
<protein>
    <submittedName>
        <fullName evidence="1">Uncharacterized protein</fullName>
    </submittedName>
</protein>
<comment type="caution">
    <text evidence="1">The sequence shown here is derived from an EMBL/GenBank/DDBJ whole genome shotgun (WGS) entry which is preliminary data.</text>
</comment>
<organism evidence="1 2">
    <name type="scientific">Chryseobacterium taiwanense</name>
    <dbReference type="NCBI Taxonomy" id="363331"/>
    <lineage>
        <taxon>Bacteria</taxon>
        <taxon>Pseudomonadati</taxon>
        <taxon>Bacteroidota</taxon>
        <taxon>Flavobacteriia</taxon>
        <taxon>Flavobacteriales</taxon>
        <taxon>Weeksellaceae</taxon>
        <taxon>Chryseobacterium group</taxon>
        <taxon>Chryseobacterium</taxon>
    </lineage>
</organism>